<proteinExistence type="predicted"/>
<feature type="transmembrane region" description="Helical" evidence="7">
    <location>
        <begin position="29"/>
        <end position="53"/>
    </location>
</feature>
<dbReference type="SUPFAM" id="SSF141523">
    <property type="entry name" value="L,D-transpeptidase catalytic domain-like"/>
    <property type="match status" value="1"/>
</dbReference>
<sequence length="471" mass="49071">MSTSAGKGTTALSINDATKTRRKRRGLRLGLGIGIPGGVIVAAAAVSSVLLIAPGVSAAGATVGWHTADLAAEAVSDQLAASKITITGNSDSVTLTGAELGLTVDATTIASAAHDSRPLWNISTWNSGPVPVTINVDADKALDALRSAAPDVFTIPENASISYDPKAVAYSAVDAVVGTGLDFTAFASELSSVLSKGVNGDDIAVSATFDDVQPPITTAIAQTEADALNTMLTSAGFYIDDEKVVGVKPATVASWLTVENVDDAVHVYADEAAIEKVVEGLPEKVNRAAVDEKVVTNSAGTHLRTIQEGADGWTLESTDGIAAAFAEQLASGNGNYQLAVTTDAAETIELFRSVEVDKSAGKVIMYENKKVVATYAVAIGKPSTPTDEGHFTVYGQLTTQDMGCVPGYDYCTKDVPWITYFNGDQGFHGTYWHNNFGPGAMMSHGCVNMTIAAAKDMYYFAQTGTEVWVHA</sequence>
<dbReference type="InterPro" id="IPR038063">
    <property type="entry name" value="Transpep_catalytic_dom"/>
</dbReference>
<dbReference type="InterPro" id="IPR050979">
    <property type="entry name" value="LD-transpeptidase"/>
</dbReference>
<dbReference type="Gene3D" id="3.10.20.800">
    <property type="match status" value="1"/>
</dbReference>
<evidence type="ECO:0000256" key="4">
    <source>
        <dbReference type="ARBA" id="ARBA00022984"/>
    </source>
</evidence>
<keyword evidence="5 6" id="KW-0961">Cell wall biogenesis/degradation</keyword>
<dbReference type="InterPro" id="IPR005490">
    <property type="entry name" value="LD_TPept_cat_dom"/>
</dbReference>
<comment type="pathway">
    <text evidence="1 6">Cell wall biogenesis; peptidoglycan biosynthesis.</text>
</comment>
<evidence type="ECO:0000313" key="10">
    <source>
        <dbReference type="Proteomes" id="UP000662814"/>
    </source>
</evidence>
<evidence type="ECO:0000256" key="6">
    <source>
        <dbReference type="PROSITE-ProRule" id="PRU01373"/>
    </source>
</evidence>
<evidence type="ECO:0000256" key="7">
    <source>
        <dbReference type="SAM" id="Phobius"/>
    </source>
</evidence>
<keyword evidence="7" id="KW-1133">Transmembrane helix</keyword>
<gene>
    <name evidence="9" type="ORF">HCR76_03105</name>
</gene>
<dbReference type="Pfam" id="PF03734">
    <property type="entry name" value="YkuD"/>
    <property type="match status" value="1"/>
</dbReference>
<evidence type="ECO:0000256" key="1">
    <source>
        <dbReference type="ARBA" id="ARBA00004752"/>
    </source>
</evidence>
<feature type="active site" description="Nucleophile" evidence="6">
    <location>
        <position position="446"/>
    </location>
</feature>
<dbReference type="Proteomes" id="UP000662814">
    <property type="component" value="Chromosome"/>
</dbReference>
<reference evidence="9 10" key="1">
    <citation type="submission" date="2020-12" db="EMBL/GenBank/DDBJ databases">
        <title>Microbacterium sp. HY060.</title>
        <authorList>
            <person name="Zhou J."/>
        </authorList>
    </citation>
    <scope>NUCLEOTIDE SEQUENCE [LARGE SCALE GENOMIC DNA]</scope>
    <source>
        <strain evidence="9 10">HY60</strain>
    </source>
</reference>
<evidence type="ECO:0000256" key="3">
    <source>
        <dbReference type="ARBA" id="ARBA00022960"/>
    </source>
</evidence>
<feature type="domain" description="L,D-TPase catalytic" evidence="8">
    <location>
        <begin position="352"/>
        <end position="470"/>
    </location>
</feature>
<dbReference type="InterPro" id="IPR038054">
    <property type="entry name" value="LD_TPept-like_central_sf"/>
</dbReference>
<dbReference type="PANTHER" id="PTHR30582:SF2">
    <property type="entry name" value="L,D-TRANSPEPTIDASE YCIB-RELATED"/>
    <property type="match status" value="1"/>
</dbReference>
<keyword evidence="7" id="KW-0812">Transmembrane</keyword>
<keyword evidence="10" id="KW-1185">Reference proteome</keyword>
<dbReference type="Gene3D" id="2.40.440.10">
    <property type="entry name" value="L,D-transpeptidase catalytic domain-like"/>
    <property type="match status" value="1"/>
</dbReference>
<name>A0ABX6YKA9_9MICO</name>
<organism evidence="9 10">
    <name type="scientific">Paramicrobacterium chengjingii</name>
    <dbReference type="NCBI Taxonomy" id="2769067"/>
    <lineage>
        <taxon>Bacteria</taxon>
        <taxon>Bacillati</taxon>
        <taxon>Actinomycetota</taxon>
        <taxon>Actinomycetes</taxon>
        <taxon>Micrococcales</taxon>
        <taxon>Microbacteriaceae</taxon>
        <taxon>Paramicrobacterium</taxon>
    </lineage>
</organism>
<dbReference type="PROSITE" id="PS52029">
    <property type="entry name" value="LD_TPASE"/>
    <property type="match status" value="1"/>
</dbReference>
<evidence type="ECO:0000256" key="5">
    <source>
        <dbReference type="ARBA" id="ARBA00023316"/>
    </source>
</evidence>
<evidence type="ECO:0000313" key="9">
    <source>
        <dbReference type="EMBL" id="QPZ39085.1"/>
    </source>
</evidence>
<protein>
    <submittedName>
        <fullName evidence="9">L,D-transpeptidase family protein</fullName>
    </submittedName>
</protein>
<feature type="active site" description="Proton donor/acceptor" evidence="6">
    <location>
        <position position="428"/>
    </location>
</feature>
<evidence type="ECO:0000259" key="8">
    <source>
        <dbReference type="PROSITE" id="PS52029"/>
    </source>
</evidence>
<keyword evidence="2" id="KW-0808">Transferase</keyword>
<dbReference type="CDD" id="cd16913">
    <property type="entry name" value="YkuD_like"/>
    <property type="match status" value="1"/>
</dbReference>
<keyword evidence="7" id="KW-0472">Membrane</keyword>
<keyword evidence="4 6" id="KW-0573">Peptidoglycan synthesis</keyword>
<dbReference type="PANTHER" id="PTHR30582">
    <property type="entry name" value="L,D-TRANSPEPTIDASE"/>
    <property type="match status" value="1"/>
</dbReference>
<dbReference type="EMBL" id="CP061169">
    <property type="protein sequence ID" value="QPZ39085.1"/>
    <property type="molecule type" value="Genomic_DNA"/>
</dbReference>
<accession>A0ABX6YKA9</accession>
<dbReference type="RefSeq" id="WP_166984787.1">
    <property type="nucleotide sequence ID" value="NZ_CP061169.1"/>
</dbReference>
<keyword evidence="3 6" id="KW-0133">Cell shape</keyword>
<evidence type="ECO:0000256" key="2">
    <source>
        <dbReference type="ARBA" id="ARBA00022679"/>
    </source>
</evidence>